<evidence type="ECO:0000313" key="3">
    <source>
        <dbReference type="EMBL" id="KCZ97226.1"/>
    </source>
</evidence>
<dbReference type="OrthoDB" id="8477685at2"/>
<organism evidence="3 4">
    <name type="scientific">Hyphomonas polymorpha PS728</name>
    <dbReference type="NCBI Taxonomy" id="1280954"/>
    <lineage>
        <taxon>Bacteria</taxon>
        <taxon>Pseudomonadati</taxon>
        <taxon>Pseudomonadota</taxon>
        <taxon>Alphaproteobacteria</taxon>
        <taxon>Hyphomonadales</taxon>
        <taxon>Hyphomonadaceae</taxon>
        <taxon>Hyphomonas</taxon>
    </lineage>
</organism>
<dbReference type="STRING" id="1280954.HPO_16028"/>
<gene>
    <name evidence="3" type="ORF">HPO_16028</name>
</gene>
<dbReference type="EMBL" id="ARYM01000023">
    <property type="protein sequence ID" value="KCZ97226.1"/>
    <property type="molecule type" value="Genomic_DNA"/>
</dbReference>
<dbReference type="RefSeq" id="WP_035600996.1">
    <property type="nucleotide sequence ID" value="NZ_ARYM01000023.1"/>
</dbReference>
<feature type="compositionally biased region" description="Basic and acidic residues" evidence="1">
    <location>
        <begin position="728"/>
        <end position="741"/>
    </location>
</feature>
<dbReference type="PATRIC" id="fig|1280954.3.peg.3235"/>
<feature type="region of interest" description="Disordered" evidence="1">
    <location>
        <begin position="664"/>
        <end position="763"/>
    </location>
</feature>
<dbReference type="InterPro" id="IPR012683">
    <property type="entry name" value="CHP02302_TM"/>
</dbReference>
<reference evidence="3 4" key="1">
    <citation type="journal article" date="2014" name="Antonie Van Leeuwenhoek">
        <title>Hyphomonas beringensis sp. nov. and Hyphomonas chukchiensis sp. nov., isolated from surface seawater of the Bering Sea and Chukchi Sea.</title>
        <authorList>
            <person name="Li C."/>
            <person name="Lai Q."/>
            <person name="Li G."/>
            <person name="Dong C."/>
            <person name="Wang J."/>
            <person name="Liao Y."/>
            <person name="Shao Z."/>
        </authorList>
    </citation>
    <scope>NUCLEOTIDE SEQUENCE [LARGE SCALE GENOMIC DNA]</scope>
    <source>
        <strain evidence="3 4">PS728</strain>
    </source>
</reference>
<feature type="region of interest" description="Disordered" evidence="1">
    <location>
        <begin position="817"/>
        <end position="854"/>
    </location>
</feature>
<feature type="transmembrane region" description="Helical" evidence="2">
    <location>
        <begin position="151"/>
        <end position="168"/>
    </location>
</feature>
<keyword evidence="2" id="KW-0812">Transmembrane</keyword>
<evidence type="ECO:0000256" key="1">
    <source>
        <dbReference type="SAM" id="MobiDB-lite"/>
    </source>
</evidence>
<feature type="transmembrane region" description="Helical" evidence="2">
    <location>
        <begin position="21"/>
        <end position="46"/>
    </location>
</feature>
<sequence>MDQGEGLNTLGKKLAATRRRLTLLALGRAWWPAFVFIAGFLAIALAGGFDRLSSFLAALILPLLILTGIGLCWMSWRRYRRPAEADVVRALDGQSELRPVSSLTDRPADPAAGPASLWRAHRARLVAEIGNLRLPRLAAEWAALDPYRVRYIVPVVVVALALVAGPAAPGRILRALSPDLGALAGADKMVVEAWVTPPEHTGRAPVFLQAGMKDVRVPVGSEITLRTQAPSAPKLILRGDKRKTMRFAQTPEGAFEARARIEGDTRLTVNWWGERARWNFIVLPDEVPLIAFDSPPAPGQRDQVEFKWKAGDDYGVTAVELAIRLRVPHPAAPEAEDRVPVPMPGAPGARELSATAQLDLTRHRWAGLPVDVRLVARDGAGQEGFSESMPFILPEKLFLDPLAQAAQEARVTVLREPRPYAEMPRNDQALTDGAINTAATGRLDAAPEGVRQAALMLDSVTYRGEMFINDLGAFMGLRMALGTLQTAGTKAEADAVEPLLWAIALKLEHGSVADARARLEAARAALERALREGAPEEEIRRLMEAFRDAANEYLAAKMAEAMAGGLDAPEQQQDGQAQAGGDSLGGQDFEDMLNALQDLTETGAAEQARQLLSDITNLLENLEFQRGQGQGDGMPGEQADGEDSDLPPEEQELTDAMRRLSEILREQRQLNDDTLAQQRGEQSGQSGQQPGEGTDQGEGTGEGQEQDGGPGQGTGTPGAGRGGSLAERQAELGRLVEELARRGGNSGQTGEEGAGQPGAGLDEDALRAILEAQRRAERALQGGNEGRAVMDQERATQMLSELSREMAEQIDQMRANRLGEQGQNSNDPLGRPLTGAGNDGQGVEIPSESERQRAKDILDELRRRYGEAEDEEEREYLRRLLERF</sequence>
<name>A0A062VCW2_9PROT</name>
<feature type="compositionally biased region" description="Low complexity" evidence="1">
    <location>
        <begin position="571"/>
        <end position="587"/>
    </location>
</feature>
<feature type="region of interest" description="Disordered" evidence="1">
    <location>
        <begin position="626"/>
        <end position="649"/>
    </location>
</feature>
<feature type="region of interest" description="Disordered" evidence="1">
    <location>
        <begin position="567"/>
        <end position="588"/>
    </location>
</feature>
<comment type="caution">
    <text evidence="3">The sequence shown here is derived from an EMBL/GenBank/DDBJ whole genome shotgun (WGS) entry which is preliminary data.</text>
</comment>
<dbReference type="Proteomes" id="UP000027100">
    <property type="component" value="Unassembled WGS sequence"/>
</dbReference>
<protein>
    <recommendedName>
        <fullName evidence="5">TIGR02302 family protein</fullName>
    </recommendedName>
</protein>
<dbReference type="Pfam" id="PF13779">
    <property type="entry name" value="DUF4175"/>
    <property type="match status" value="2"/>
</dbReference>
<feature type="compositionally biased region" description="Gly residues" evidence="1">
    <location>
        <begin position="744"/>
        <end position="758"/>
    </location>
</feature>
<evidence type="ECO:0000256" key="2">
    <source>
        <dbReference type="SAM" id="Phobius"/>
    </source>
</evidence>
<feature type="compositionally biased region" description="Acidic residues" evidence="1">
    <location>
        <begin position="639"/>
        <end position="649"/>
    </location>
</feature>
<keyword evidence="2" id="KW-0472">Membrane</keyword>
<proteinExistence type="predicted"/>
<dbReference type="eggNOG" id="COG4477">
    <property type="taxonomic scope" value="Bacteria"/>
</dbReference>
<dbReference type="AlphaFoldDB" id="A0A062VCW2"/>
<evidence type="ECO:0000313" key="4">
    <source>
        <dbReference type="Proteomes" id="UP000027100"/>
    </source>
</evidence>
<accession>A0A062VCW2</accession>
<feature type="compositionally biased region" description="Gly residues" evidence="1">
    <location>
        <begin position="694"/>
        <end position="723"/>
    </location>
</feature>
<feature type="transmembrane region" description="Helical" evidence="2">
    <location>
        <begin position="52"/>
        <end position="73"/>
    </location>
</feature>
<feature type="compositionally biased region" description="Low complexity" evidence="1">
    <location>
        <begin position="677"/>
        <end position="693"/>
    </location>
</feature>
<evidence type="ECO:0008006" key="5">
    <source>
        <dbReference type="Google" id="ProtNLM"/>
    </source>
</evidence>
<keyword evidence="4" id="KW-1185">Reference proteome</keyword>
<keyword evidence="2" id="KW-1133">Transmembrane helix</keyword>